<feature type="domain" description="TonB-dependent receptor plug" evidence="14">
    <location>
        <begin position="124"/>
        <end position="230"/>
    </location>
</feature>
<dbReference type="HOGENOM" id="CLU_008287_19_1_5"/>
<dbReference type="InterPro" id="IPR012910">
    <property type="entry name" value="Plug_dom"/>
</dbReference>
<evidence type="ECO:0000313" key="16">
    <source>
        <dbReference type="Proteomes" id="UP000029492"/>
    </source>
</evidence>
<dbReference type="InterPro" id="IPR037066">
    <property type="entry name" value="Plug_dom_sf"/>
</dbReference>
<dbReference type="KEGG" id="mor:MOC_5291"/>
<keyword evidence="7 12" id="KW-0798">TonB box</keyword>
<evidence type="ECO:0000256" key="10">
    <source>
        <dbReference type="ARBA" id="ARBA00023237"/>
    </source>
</evidence>
<keyword evidence="5 11" id="KW-0812">Transmembrane</keyword>
<dbReference type="Pfam" id="PF07715">
    <property type="entry name" value="Plug"/>
    <property type="match status" value="1"/>
</dbReference>
<keyword evidence="6" id="KW-0732">Signal</keyword>
<evidence type="ECO:0000256" key="4">
    <source>
        <dbReference type="ARBA" id="ARBA00022452"/>
    </source>
</evidence>
<evidence type="ECO:0000256" key="1">
    <source>
        <dbReference type="ARBA" id="ARBA00004571"/>
    </source>
</evidence>
<dbReference type="Proteomes" id="UP000029492">
    <property type="component" value="Chromosome"/>
</dbReference>
<proteinExistence type="inferred from homology"/>
<evidence type="ECO:0000259" key="13">
    <source>
        <dbReference type="Pfam" id="PF00593"/>
    </source>
</evidence>
<dbReference type="PANTHER" id="PTHR30069:SF41">
    <property type="entry name" value="HEME_HEMOPEXIN UTILIZATION PROTEIN C"/>
    <property type="match status" value="1"/>
</dbReference>
<evidence type="ECO:0000256" key="12">
    <source>
        <dbReference type="RuleBase" id="RU003357"/>
    </source>
</evidence>
<keyword evidence="10 11" id="KW-0998">Cell outer membrane</keyword>
<evidence type="ECO:0000256" key="3">
    <source>
        <dbReference type="ARBA" id="ARBA00022448"/>
    </source>
</evidence>
<evidence type="ECO:0000256" key="7">
    <source>
        <dbReference type="ARBA" id="ARBA00023077"/>
    </source>
</evidence>
<dbReference type="GO" id="GO:0015232">
    <property type="term" value="F:heme transmembrane transporter activity"/>
    <property type="evidence" value="ECO:0007669"/>
    <property type="project" value="InterPro"/>
</dbReference>
<evidence type="ECO:0000256" key="9">
    <source>
        <dbReference type="ARBA" id="ARBA00023170"/>
    </source>
</evidence>
<dbReference type="AlphaFoldDB" id="A0A089NYK8"/>
<evidence type="ECO:0000259" key="14">
    <source>
        <dbReference type="Pfam" id="PF07715"/>
    </source>
</evidence>
<dbReference type="NCBIfam" id="TIGR01785">
    <property type="entry name" value="TonB-hemin"/>
    <property type="match status" value="1"/>
</dbReference>
<dbReference type="InterPro" id="IPR011276">
    <property type="entry name" value="TonB_haem/Hb_rcpt"/>
</dbReference>
<gene>
    <name evidence="15" type="ORF">MOC_5291</name>
</gene>
<dbReference type="eggNOG" id="COG4206">
    <property type="taxonomic scope" value="Bacteria"/>
</dbReference>
<keyword evidence="3 11" id="KW-0813">Transport</keyword>
<protein>
    <submittedName>
        <fullName evidence="15">TonB-dependent heme/hemoglobin receptor</fullName>
    </submittedName>
</protein>
<feature type="domain" description="TonB-dependent receptor-like beta-barrel" evidence="13">
    <location>
        <begin position="327"/>
        <end position="749"/>
    </location>
</feature>
<dbReference type="PROSITE" id="PS52016">
    <property type="entry name" value="TONB_DEPENDENT_REC_3"/>
    <property type="match status" value="1"/>
</dbReference>
<dbReference type="Gene3D" id="2.40.170.20">
    <property type="entry name" value="TonB-dependent receptor, beta-barrel domain"/>
    <property type="match status" value="1"/>
</dbReference>
<accession>A0A089NYK8</accession>
<comment type="subcellular location">
    <subcellularLocation>
        <location evidence="1 11">Cell outer membrane</location>
        <topology evidence="1 11">Multi-pass membrane protein</topology>
    </subcellularLocation>
</comment>
<evidence type="ECO:0000313" key="15">
    <source>
        <dbReference type="EMBL" id="AIQ93046.1"/>
    </source>
</evidence>
<reference evidence="15 16" key="1">
    <citation type="journal article" date="2014" name="PLoS ONE">
        <title>Genome Information of Methylobacterium oryzae, a Plant-Probiotic Methylotroph in the Phyllosphere.</title>
        <authorList>
            <person name="Kwak M.J."/>
            <person name="Jeong H."/>
            <person name="Madhaiyan M."/>
            <person name="Lee Y."/>
            <person name="Sa T.M."/>
            <person name="Oh T.K."/>
            <person name="Kim J.F."/>
        </authorList>
    </citation>
    <scope>NUCLEOTIDE SEQUENCE [LARGE SCALE GENOMIC DNA]</scope>
    <source>
        <strain evidence="15 16">CBMB20</strain>
    </source>
</reference>
<evidence type="ECO:0000256" key="2">
    <source>
        <dbReference type="ARBA" id="ARBA00009810"/>
    </source>
</evidence>
<dbReference type="GO" id="GO:0015344">
    <property type="term" value="F:siderophore uptake transmembrane transporter activity"/>
    <property type="evidence" value="ECO:0007669"/>
    <property type="project" value="TreeGrafter"/>
</dbReference>
<dbReference type="GO" id="GO:0044718">
    <property type="term" value="P:siderophore transmembrane transport"/>
    <property type="evidence" value="ECO:0007669"/>
    <property type="project" value="TreeGrafter"/>
</dbReference>
<dbReference type="InterPro" id="IPR036942">
    <property type="entry name" value="Beta-barrel_TonB_sf"/>
</dbReference>
<keyword evidence="9 15" id="KW-0675">Receptor</keyword>
<dbReference type="CDD" id="cd01347">
    <property type="entry name" value="ligand_gated_channel"/>
    <property type="match status" value="1"/>
</dbReference>
<keyword evidence="16" id="KW-1185">Reference proteome</keyword>
<dbReference type="InterPro" id="IPR010949">
    <property type="entry name" value="TonB_Hb/transfer/lactofer_rcpt"/>
</dbReference>
<comment type="similarity">
    <text evidence="2 11 12">Belongs to the TonB-dependent receptor family.</text>
</comment>
<dbReference type="InterPro" id="IPR000531">
    <property type="entry name" value="Beta-barrel_TonB"/>
</dbReference>
<evidence type="ECO:0000256" key="8">
    <source>
        <dbReference type="ARBA" id="ARBA00023136"/>
    </source>
</evidence>
<dbReference type="Pfam" id="PF00593">
    <property type="entry name" value="TonB_dep_Rec_b-barrel"/>
    <property type="match status" value="1"/>
</dbReference>
<evidence type="ECO:0000256" key="6">
    <source>
        <dbReference type="ARBA" id="ARBA00022729"/>
    </source>
</evidence>
<name>A0A089NYK8_9HYPH</name>
<dbReference type="InterPro" id="IPR039426">
    <property type="entry name" value="TonB-dep_rcpt-like"/>
</dbReference>
<dbReference type="PANTHER" id="PTHR30069">
    <property type="entry name" value="TONB-DEPENDENT OUTER MEMBRANE RECEPTOR"/>
    <property type="match status" value="1"/>
</dbReference>
<sequence length="780" mass="82377">MWPAGHRPDRISWILDVVRPAPGRPSRHAGPTSQKNLLRIAVAIGEKSFSKPAIRQPALGNDCAGATIIMAYAFHRALVALGVALATLPGARAEESGPAARLEPEIGLDTLSVTATKTAVPAVDALAGTSVVPRAALDRLQPGRLSEVLRDVPGVTTQENRTDPAQAINIRGLQDFGRVNVLVDGARQDFQVSGHGANGVFYLDPELVGGVDITRGPTATIYGSGAIGGVAAFRTRSIDDILAPDETAGFVQKQGFGTNGQRFVNSSALGARIGTAADLFGQFVFRDTAPYRDGAGLPVPDTGSDLNAGLAKLTLRPADGHAIHATALLQRFDFVNGGDTGGGARFANAVQADTYTVGYRFARPDVPLVDLSLDGYATTTHDALTFLQDSPRGVYGRLGTRAGDRLTYDIATLGFDAHNTARFETGPVAHALTLGGDGVANRVRTTDRAGGFGAAFTPSGRRDLAGAFLQDEIQAAPWLRIVGALRHDSYRLDGGAYRAGGARVSPKITIGVAPLGGLELYGTYAEGYRAPTVTETLVQGLHPFPAFTILPNPALRPEVARTVEGGVNLRADAVMGPEDSLRAKLAVFDTAVDAFIDMQAVGPTYFVPAIPGIPASACAARPGRFPCVIPVRSYQYRNIARADLSGVELEGTYDWGRGFVSLAATHIDGRDRATRESLLTVPPDRIGTTLGLRFLADRLTVGTRLTLVDARTDLPAGSRNRATKAYGLVDLFATYAVTDRVTADVVVQNALDRRYRQYRDALASPGLVAKAALSIAFATR</sequence>
<keyword evidence="8 11" id="KW-0472">Membrane</keyword>
<keyword evidence="4 11" id="KW-1134">Transmembrane beta strand</keyword>
<organism evidence="15 16">
    <name type="scientific">Methylobacterium oryzae CBMB20</name>
    <dbReference type="NCBI Taxonomy" id="693986"/>
    <lineage>
        <taxon>Bacteria</taxon>
        <taxon>Pseudomonadati</taxon>
        <taxon>Pseudomonadota</taxon>
        <taxon>Alphaproteobacteria</taxon>
        <taxon>Hyphomicrobiales</taxon>
        <taxon>Methylobacteriaceae</taxon>
        <taxon>Methylobacterium</taxon>
    </lineage>
</organism>
<dbReference type="STRING" id="693986.MOC_5291"/>
<evidence type="ECO:0000256" key="5">
    <source>
        <dbReference type="ARBA" id="ARBA00022692"/>
    </source>
</evidence>
<evidence type="ECO:0000256" key="11">
    <source>
        <dbReference type="PROSITE-ProRule" id="PRU01360"/>
    </source>
</evidence>
<dbReference type="SUPFAM" id="SSF56935">
    <property type="entry name" value="Porins"/>
    <property type="match status" value="1"/>
</dbReference>
<dbReference type="GO" id="GO:0009279">
    <property type="term" value="C:cell outer membrane"/>
    <property type="evidence" value="ECO:0007669"/>
    <property type="project" value="UniProtKB-SubCell"/>
</dbReference>
<dbReference type="Gene3D" id="2.170.130.10">
    <property type="entry name" value="TonB-dependent receptor, plug domain"/>
    <property type="match status" value="1"/>
</dbReference>
<dbReference type="EMBL" id="CP003811">
    <property type="protein sequence ID" value="AIQ93046.1"/>
    <property type="molecule type" value="Genomic_DNA"/>
</dbReference>
<dbReference type="NCBIfam" id="TIGR01786">
    <property type="entry name" value="TonB-hemlactrns"/>
    <property type="match status" value="1"/>
</dbReference>